<evidence type="ECO:0000313" key="1">
    <source>
        <dbReference type="EMBL" id="GAA0168329.1"/>
    </source>
</evidence>
<evidence type="ECO:0000313" key="2">
    <source>
        <dbReference type="Proteomes" id="UP001454036"/>
    </source>
</evidence>
<organism evidence="1 2">
    <name type="scientific">Lithospermum erythrorhizon</name>
    <name type="common">Purple gromwell</name>
    <name type="synonym">Lithospermum officinale var. erythrorhizon</name>
    <dbReference type="NCBI Taxonomy" id="34254"/>
    <lineage>
        <taxon>Eukaryota</taxon>
        <taxon>Viridiplantae</taxon>
        <taxon>Streptophyta</taxon>
        <taxon>Embryophyta</taxon>
        <taxon>Tracheophyta</taxon>
        <taxon>Spermatophyta</taxon>
        <taxon>Magnoliopsida</taxon>
        <taxon>eudicotyledons</taxon>
        <taxon>Gunneridae</taxon>
        <taxon>Pentapetalae</taxon>
        <taxon>asterids</taxon>
        <taxon>lamiids</taxon>
        <taxon>Boraginales</taxon>
        <taxon>Boraginaceae</taxon>
        <taxon>Boraginoideae</taxon>
        <taxon>Lithospermeae</taxon>
        <taxon>Lithospermum</taxon>
    </lineage>
</organism>
<reference evidence="1 2" key="1">
    <citation type="submission" date="2024-01" db="EMBL/GenBank/DDBJ databases">
        <title>The complete chloroplast genome sequence of Lithospermum erythrorhizon: insights into the phylogenetic relationship among Boraginaceae species and the maternal lineages of purple gromwells.</title>
        <authorList>
            <person name="Okada T."/>
            <person name="Watanabe K."/>
        </authorList>
    </citation>
    <scope>NUCLEOTIDE SEQUENCE [LARGE SCALE GENOMIC DNA]</scope>
</reference>
<comment type="caution">
    <text evidence="1">The sequence shown here is derived from an EMBL/GenBank/DDBJ whole genome shotgun (WGS) entry which is preliminary data.</text>
</comment>
<dbReference type="Proteomes" id="UP001454036">
    <property type="component" value="Unassembled WGS sequence"/>
</dbReference>
<keyword evidence="2" id="KW-1185">Reference proteome</keyword>
<accession>A0AAV3QWB7</accession>
<dbReference type="AlphaFoldDB" id="A0AAV3QWB7"/>
<name>A0AAV3QWB7_LITER</name>
<dbReference type="EMBL" id="BAABME010023571">
    <property type="protein sequence ID" value="GAA0168329.1"/>
    <property type="molecule type" value="Genomic_DNA"/>
</dbReference>
<gene>
    <name evidence="1" type="ORF">LIER_40538</name>
</gene>
<proteinExistence type="predicted"/>
<sequence length="67" mass="7983">MLRVDPELSLHRLHVDPSFRPIKKKKRDFLDEKNLAIRREVEEFIKSNAIKRALVPRMDSKYGHGQE</sequence>
<protein>
    <submittedName>
        <fullName evidence="1">Uncharacterized protein</fullName>
    </submittedName>
</protein>